<dbReference type="Gene3D" id="1.20.140.150">
    <property type="match status" value="1"/>
</dbReference>
<keyword evidence="2" id="KW-1133">Transmembrane helix</keyword>
<sequence>MENGGPSSTHIPKNSSTASGFTSTGTLDRPSPTTHIGGVTGPGYHGTTAPPCGSTSCRLHPTIVVLLCTLLCTSCATGMLCAAIITDHWEYVHWNRTLLEQIATEKGQSANSKGLQISIESYLDGLVTKLIVRNFAKPRPLPKHHASSYAHWLALNDPHWSIRSDGAGEGYAQWLVHSAAGGGYREPLSVVSTVFLVPMHGGIWTMCVFLTEEQISLLENVGFLRTRCTNYLYPEFDVLREDDVKADWQHRMQNLSISCALVCLIILGSSALVGSFGVLKHQISAVLVTGVMYLLAAFFALFTLTIIHFKRAQTKHKPINYANCIGRSPDGTEVLLVDGVIQGMSSAASYEFSRLWVDFYKARVLLSICFLDYLFLLKVQPRPTSFSACGLTSTRLVSYLVSVFLTIFSFAEFSRVLRVLPPVG</sequence>
<evidence type="ECO:0000313" key="3">
    <source>
        <dbReference type="EMBL" id="CAG6607796.1"/>
    </source>
</evidence>
<feature type="region of interest" description="Disordered" evidence="1">
    <location>
        <begin position="1"/>
        <end position="42"/>
    </location>
</feature>
<keyword evidence="2" id="KW-0472">Membrane</keyword>
<feature type="transmembrane region" description="Helical" evidence="2">
    <location>
        <begin position="63"/>
        <end position="86"/>
    </location>
</feature>
<feature type="transmembrane region" description="Helical" evidence="2">
    <location>
        <begin position="285"/>
        <end position="307"/>
    </location>
</feature>
<accession>A0A8D8LEU7</accession>
<reference evidence="3" key="1">
    <citation type="submission" date="2021-05" db="EMBL/GenBank/DDBJ databases">
        <authorList>
            <person name="Alioto T."/>
            <person name="Alioto T."/>
            <person name="Gomez Garrido J."/>
        </authorList>
    </citation>
    <scope>NUCLEOTIDE SEQUENCE</scope>
</reference>
<feature type="compositionally biased region" description="Polar residues" evidence="1">
    <location>
        <begin position="1"/>
        <end position="14"/>
    </location>
</feature>
<dbReference type="EMBL" id="HBUF01009255">
    <property type="protein sequence ID" value="CAG6607796.1"/>
    <property type="molecule type" value="Transcribed_RNA"/>
</dbReference>
<feature type="compositionally biased region" description="Low complexity" evidence="1">
    <location>
        <begin position="15"/>
        <end position="26"/>
    </location>
</feature>
<protein>
    <submittedName>
        <fullName evidence="3">Uncharacterized protein</fullName>
    </submittedName>
</protein>
<feature type="transmembrane region" description="Helical" evidence="2">
    <location>
        <begin position="396"/>
        <end position="417"/>
    </location>
</feature>
<name>A0A8D8LEU7_9HEMI</name>
<proteinExistence type="predicted"/>
<evidence type="ECO:0000256" key="2">
    <source>
        <dbReference type="SAM" id="Phobius"/>
    </source>
</evidence>
<keyword evidence="2" id="KW-0812">Transmembrane</keyword>
<dbReference type="AlphaFoldDB" id="A0A8D8LEU7"/>
<feature type="transmembrane region" description="Helical" evidence="2">
    <location>
        <begin position="255"/>
        <end position="279"/>
    </location>
</feature>
<organism evidence="3">
    <name type="scientific">Cacopsylla melanoneura</name>
    <dbReference type="NCBI Taxonomy" id="428564"/>
    <lineage>
        <taxon>Eukaryota</taxon>
        <taxon>Metazoa</taxon>
        <taxon>Ecdysozoa</taxon>
        <taxon>Arthropoda</taxon>
        <taxon>Hexapoda</taxon>
        <taxon>Insecta</taxon>
        <taxon>Pterygota</taxon>
        <taxon>Neoptera</taxon>
        <taxon>Paraneoptera</taxon>
        <taxon>Hemiptera</taxon>
        <taxon>Sternorrhyncha</taxon>
        <taxon>Psylloidea</taxon>
        <taxon>Psyllidae</taxon>
        <taxon>Psyllinae</taxon>
        <taxon>Cacopsylla</taxon>
    </lineage>
</organism>
<evidence type="ECO:0000256" key="1">
    <source>
        <dbReference type="SAM" id="MobiDB-lite"/>
    </source>
</evidence>